<dbReference type="PANTHER" id="PTHR40052:SF2">
    <property type="entry name" value="BACILLIREDOXIN BRXA"/>
    <property type="match status" value="1"/>
</dbReference>
<comment type="similarity">
    <text evidence="1">Belongs to the bacilliredoxin family.</text>
</comment>
<dbReference type="KEGG" id="pspc:Strain318_002787"/>
<evidence type="ECO:0000313" key="4">
    <source>
        <dbReference type="Proteomes" id="UP001229955"/>
    </source>
</evidence>
<dbReference type="PANTHER" id="PTHR40052">
    <property type="entry name" value="UPF0403 PROTEIN YQIW-RELATED"/>
    <property type="match status" value="1"/>
</dbReference>
<protein>
    <submittedName>
        <fullName evidence="2">BrxA/BrxB family bacilliredoxin</fullName>
    </submittedName>
</protein>
<evidence type="ECO:0000313" key="2">
    <source>
        <dbReference type="EMBL" id="WKW13466.1"/>
    </source>
</evidence>
<dbReference type="Pfam" id="PF06491">
    <property type="entry name" value="Disulph_isomer"/>
    <property type="match status" value="1"/>
</dbReference>
<dbReference type="EMBL" id="CP130612">
    <property type="protein sequence ID" value="WKW13466.1"/>
    <property type="molecule type" value="Genomic_DNA"/>
</dbReference>
<organism evidence="2">
    <name type="scientific">Pseudogemmatithrix spongiicola</name>
    <dbReference type="NCBI Taxonomy" id="3062599"/>
    <lineage>
        <taxon>Bacteria</taxon>
        <taxon>Pseudomonadati</taxon>
        <taxon>Gemmatimonadota</taxon>
        <taxon>Gemmatimonadia</taxon>
        <taxon>Gemmatimonadales</taxon>
        <taxon>Gemmatimonadaceae</taxon>
        <taxon>Pseudogemmatithrix</taxon>
    </lineage>
</organism>
<name>A0AA49Q655_9BACT</name>
<keyword evidence="4" id="KW-1185">Reference proteome</keyword>
<accession>A0AA49K2X5</accession>
<dbReference type="NCBIfam" id="TIGR04191">
    <property type="entry name" value="YphP_YqiW"/>
    <property type="match status" value="1"/>
</dbReference>
<dbReference type="AlphaFoldDB" id="A0AA49Q655"/>
<dbReference type="InterPro" id="IPR009474">
    <property type="entry name" value="BrxB/BrxA"/>
</dbReference>
<evidence type="ECO:0000256" key="1">
    <source>
        <dbReference type="ARBA" id="ARBA00038305"/>
    </source>
</evidence>
<dbReference type="Proteomes" id="UP001229955">
    <property type="component" value="Chromosome"/>
</dbReference>
<gene>
    <name evidence="2" type="ORF">Strain138_002787</name>
    <name evidence="3" type="ORF">Strain318_002787</name>
</gene>
<dbReference type="EMBL" id="CP130613">
    <property type="protein sequence ID" value="WKW16373.1"/>
    <property type="molecule type" value="Genomic_DNA"/>
</dbReference>
<reference evidence="2" key="1">
    <citation type="submission" date="2023-07" db="EMBL/GenBank/DDBJ databases">
        <authorList>
            <person name="Haufschild T."/>
            <person name="Kallscheuer N."/>
            <person name="Hammer J."/>
            <person name="Kohn T."/>
            <person name="Kabuu M."/>
            <person name="Jogler M."/>
            <person name="Wohfarth N."/>
            <person name="Heuer A."/>
            <person name="Rohde M."/>
            <person name="van Teeseling M.C.F."/>
            <person name="Jogler C."/>
        </authorList>
    </citation>
    <scope>NUCLEOTIDE SEQUENCE</scope>
    <source>
        <strain evidence="2">Strain 138</strain>
        <strain evidence="3">Strain 318</strain>
    </source>
</reference>
<dbReference type="Gene3D" id="3.40.30.10">
    <property type="entry name" value="Glutaredoxin"/>
    <property type="match status" value="1"/>
</dbReference>
<evidence type="ECO:0000313" key="3">
    <source>
        <dbReference type="EMBL" id="WKW16373.1"/>
    </source>
</evidence>
<accession>A0AA49Q655</accession>
<proteinExistence type="inferred from homology"/>
<sequence>MMYDERFIGPMRAEIAQLGVAELKSAQAVDDALKGTKGTQLMVVNSMCGCAARNMRPAVAMALKHSVTPNHKFTVFAGNDVDATRQARAYFTGYAPSSPSIALLKDGKLVHMIERWQIEGRAAEEIAQDLTAAFDKHCAPAAV</sequence>